<dbReference type="AlphaFoldDB" id="A0A6H1U8R2"/>
<protein>
    <submittedName>
        <fullName evidence="1">Uncharacterized protein</fullName>
    </submittedName>
</protein>
<dbReference type="RefSeq" id="WP_168658689.1">
    <property type="nucleotide sequence ID" value="NZ_CP051180.1"/>
</dbReference>
<gene>
    <name evidence="1" type="ORF">HER31_04230</name>
</gene>
<organism evidence="1 2">
    <name type="scientific">Ferrimonas lipolytica</name>
    <dbReference type="NCBI Taxonomy" id="2724191"/>
    <lineage>
        <taxon>Bacteria</taxon>
        <taxon>Pseudomonadati</taxon>
        <taxon>Pseudomonadota</taxon>
        <taxon>Gammaproteobacteria</taxon>
        <taxon>Alteromonadales</taxon>
        <taxon>Ferrimonadaceae</taxon>
        <taxon>Ferrimonas</taxon>
    </lineage>
</organism>
<evidence type="ECO:0000313" key="1">
    <source>
        <dbReference type="EMBL" id="QIZ75427.1"/>
    </source>
</evidence>
<evidence type="ECO:0000313" key="2">
    <source>
        <dbReference type="Proteomes" id="UP000501602"/>
    </source>
</evidence>
<proteinExistence type="predicted"/>
<name>A0A6H1U8R2_9GAMM</name>
<reference evidence="1 2" key="1">
    <citation type="submission" date="2020-04" db="EMBL/GenBank/DDBJ databases">
        <title>Ferrimonas sp. S7 isolated from sea water.</title>
        <authorList>
            <person name="Bae S.S."/>
            <person name="Baek K."/>
        </authorList>
    </citation>
    <scope>NUCLEOTIDE SEQUENCE [LARGE SCALE GENOMIC DNA]</scope>
    <source>
        <strain evidence="1 2">S7</strain>
    </source>
</reference>
<dbReference type="EMBL" id="CP051180">
    <property type="protein sequence ID" value="QIZ75427.1"/>
    <property type="molecule type" value="Genomic_DNA"/>
</dbReference>
<keyword evidence="2" id="KW-1185">Reference proteome</keyword>
<dbReference type="KEGG" id="fes:HER31_04230"/>
<accession>A0A6H1U8R2</accession>
<dbReference type="Proteomes" id="UP000501602">
    <property type="component" value="Chromosome"/>
</dbReference>
<sequence>MAKDKGGNKQAAKMLQKALKQQIKDKLKQGTDFTALTQVECEQLASTFISNLGLAKATSTRHHFPHHGIVLTRPYKGKPCKNCPALEGHLCKCALKQQKRVRLPR</sequence>